<reference evidence="1" key="2">
    <citation type="submission" date="2025-09" db="UniProtKB">
        <authorList>
            <consortium name="EnsemblPlants"/>
        </authorList>
    </citation>
    <scope>IDENTIFICATION</scope>
</reference>
<evidence type="ECO:0000313" key="2">
    <source>
        <dbReference type="Proteomes" id="UP001732700"/>
    </source>
</evidence>
<sequence length="587" mass="65635">MGKTSPAMSSSQLPRPAARSMGKPSVKGLSSSNRWASISMLEGDESTLQCDWLSNLPDDLLLDIIERLDVADAMRTSILSRRWKLIPTMLSKILIMVGSTDSVQERTYDVARANASVLGATRSLLESRSGGTGDESITIAHLCIQFFLGDGSIRIAQASANTIPTQKVGVVEFTILTEKEGKRCTRADMIAYGRQIDSLINDCPDAFSFLTRLKLENLRLGKSDFFPKLFRTCKRLEFLHLDNCDNGFRSLLEVEHPGLRELDIFRSDFERVDLNWLPELTTLNTALSWHKMIKLSEFLGEASVSNLHLGFECERIWVKPEDPRELSQVFSKLRLVNLAAISEECDLTWTMFVLQGAPSLEELCIRVCDCFGIWDAEEREKHAYSKERKDKDAKWEACDFKHRNLSVLRIFGFQSEVKFMDYITTVMEAAVNLKDIYLHEKPACMEECAYSRQRVPMFSFGLGLEGLHMRVRACRPAGPWPGIPSPVDRTSHRSRFLKENGLRRPVHTYATHRASVSPADGTHTLAGFGLEPRVEPAAGNGSRGLTSRRAWPVLVVGAHRAGRARQGGEVLATVTCAVPEALRVLGG</sequence>
<organism evidence="1 2">
    <name type="scientific">Avena sativa</name>
    <name type="common">Oat</name>
    <dbReference type="NCBI Taxonomy" id="4498"/>
    <lineage>
        <taxon>Eukaryota</taxon>
        <taxon>Viridiplantae</taxon>
        <taxon>Streptophyta</taxon>
        <taxon>Embryophyta</taxon>
        <taxon>Tracheophyta</taxon>
        <taxon>Spermatophyta</taxon>
        <taxon>Magnoliopsida</taxon>
        <taxon>Liliopsida</taxon>
        <taxon>Poales</taxon>
        <taxon>Poaceae</taxon>
        <taxon>BOP clade</taxon>
        <taxon>Pooideae</taxon>
        <taxon>Poodae</taxon>
        <taxon>Poeae</taxon>
        <taxon>Poeae Chloroplast Group 1 (Aveneae type)</taxon>
        <taxon>Aveninae</taxon>
        <taxon>Avena</taxon>
    </lineage>
</organism>
<keyword evidence="2" id="KW-1185">Reference proteome</keyword>
<evidence type="ECO:0000313" key="1">
    <source>
        <dbReference type="EnsemblPlants" id="AVESA.00010b.r2.6AG1050160.1.CDS"/>
    </source>
</evidence>
<accession>A0ACD5YVQ0</accession>
<protein>
    <submittedName>
        <fullName evidence="1">Uncharacterized protein</fullName>
    </submittedName>
</protein>
<dbReference type="EnsemblPlants" id="AVESA.00010b.r2.6AG1050160.1">
    <property type="protein sequence ID" value="AVESA.00010b.r2.6AG1050160.1.CDS"/>
    <property type="gene ID" value="AVESA.00010b.r2.6AG1050160"/>
</dbReference>
<reference evidence="1" key="1">
    <citation type="submission" date="2021-05" db="EMBL/GenBank/DDBJ databases">
        <authorList>
            <person name="Scholz U."/>
            <person name="Mascher M."/>
            <person name="Fiebig A."/>
        </authorList>
    </citation>
    <scope>NUCLEOTIDE SEQUENCE [LARGE SCALE GENOMIC DNA]</scope>
</reference>
<proteinExistence type="predicted"/>
<name>A0ACD5YVQ0_AVESA</name>
<dbReference type="Proteomes" id="UP001732700">
    <property type="component" value="Chromosome 6A"/>
</dbReference>